<name>A0A381ZCW4_9ZZZZ</name>
<organism evidence="7">
    <name type="scientific">marine metagenome</name>
    <dbReference type="NCBI Taxonomy" id="408172"/>
    <lineage>
        <taxon>unclassified sequences</taxon>
        <taxon>metagenomes</taxon>
        <taxon>ecological metagenomes</taxon>
    </lineage>
</organism>
<feature type="transmembrane region" description="Helical" evidence="6">
    <location>
        <begin position="486"/>
        <end position="506"/>
    </location>
</feature>
<keyword evidence="4 6" id="KW-1133">Transmembrane helix</keyword>
<evidence type="ECO:0000256" key="5">
    <source>
        <dbReference type="ARBA" id="ARBA00023136"/>
    </source>
</evidence>
<comment type="subcellular location">
    <subcellularLocation>
        <location evidence="1">Cell membrane</location>
        <topology evidence="1">Multi-pass membrane protein</topology>
    </subcellularLocation>
</comment>
<feature type="transmembrane region" description="Helical" evidence="6">
    <location>
        <begin position="108"/>
        <end position="131"/>
    </location>
</feature>
<evidence type="ECO:0008006" key="8">
    <source>
        <dbReference type="Google" id="ProtNLM"/>
    </source>
</evidence>
<keyword evidence="5 6" id="KW-0472">Membrane</keyword>
<feature type="transmembrane region" description="Helical" evidence="6">
    <location>
        <begin position="703"/>
        <end position="721"/>
    </location>
</feature>
<feature type="transmembrane region" description="Helical" evidence="6">
    <location>
        <begin position="758"/>
        <end position="780"/>
    </location>
</feature>
<evidence type="ECO:0000256" key="1">
    <source>
        <dbReference type="ARBA" id="ARBA00004651"/>
    </source>
</evidence>
<dbReference type="EMBL" id="UINC01020674">
    <property type="protein sequence ID" value="SVA86593.1"/>
    <property type="molecule type" value="Genomic_DNA"/>
</dbReference>
<reference evidence="7" key="1">
    <citation type="submission" date="2018-05" db="EMBL/GenBank/DDBJ databases">
        <authorList>
            <person name="Lanie J.A."/>
            <person name="Ng W.-L."/>
            <person name="Kazmierczak K.M."/>
            <person name="Andrzejewski T.M."/>
            <person name="Davidsen T.M."/>
            <person name="Wayne K.J."/>
            <person name="Tettelin H."/>
            <person name="Glass J.I."/>
            <person name="Rusch D."/>
            <person name="Podicherti R."/>
            <person name="Tsui H.-C.T."/>
            <person name="Winkler M.E."/>
        </authorList>
    </citation>
    <scope>NUCLEOTIDE SEQUENCE</scope>
</reference>
<accession>A0A381ZCW4</accession>
<feature type="transmembrane region" description="Helical" evidence="6">
    <location>
        <begin position="351"/>
        <end position="371"/>
    </location>
</feature>
<dbReference type="GO" id="GO:0043190">
    <property type="term" value="C:ATP-binding cassette (ABC) transporter complex"/>
    <property type="evidence" value="ECO:0007669"/>
    <property type="project" value="TreeGrafter"/>
</dbReference>
<dbReference type="InterPro" id="IPR005495">
    <property type="entry name" value="LptG/LptF_permease"/>
</dbReference>
<dbReference type="AlphaFoldDB" id="A0A381ZCW4"/>
<evidence type="ECO:0000256" key="4">
    <source>
        <dbReference type="ARBA" id="ARBA00022989"/>
    </source>
</evidence>
<feature type="transmembrane region" description="Helical" evidence="6">
    <location>
        <begin position="527"/>
        <end position="549"/>
    </location>
</feature>
<evidence type="ECO:0000256" key="2">
    <source>
        <dbReference type="ARBA" id="ARBA00022475"/>
    </source>
</evidence>
<feature type="transmembrane region" description="Helical" evidence="6">
    <location>
        <begin position="438"/>
        <end position="459"/>
    </location>
</feature>
<proteinExistence type="predicted"/>
<dbReference type="Pfam" id="PF03739">
    <property type="entry name" value="LptF_LptG"/>
    <property type="match status" value="2"/>
</dbReference>
<feature type="transmembrane region" description="Helical" evidence="6">
    <location>
        <begin position="293"/>
        <end position="312"/>
    </location>
</feature>
<keyword evidence="2" id="KW-1003">Cell membrane</keyword>
<feature type="transmembrane region" description="Helical" evidence="6">
    <location>
        <begin position="62"/>
        <end position="87"/>
    </location>
</feature>
<dbReference type="GO" id="GO:0015920">
    <property type="term" value="P:lipopolysaccharide transport"/>
    <property type="evidence" value="ECO:0007669"/>
    <property type="project" value="TreeGrafter"/>
</dbReference>
<feature type="transmembrane region" description="Helical" evidence="6">
    <location>
        <begin position="319"/>
        <end position="339"/>
    </location>
</feature>
<evidence type="ECO:0000256" key="3">
    <source>
        <dbReference type="ARBA" id="ARBA00022692"/>
    </source>
</evidence>
<evidence type="ECO:0000313" key="7">
    <source>
        <dbReference type="EMBL" id="SVA86593.1"/>
    </source>
</evidence>
<feature type="transmembrane region" description="Helical" evidence="6">
    <location>
        <begin position="728"/>
        <end position="752"/>
    </location>
</feature>
<evidence type="ECO:0000256" key="6">
    <source>
        <dbReference type="SAM" id="Phobius"/>
    </source>
</evidence>
<protein>
    <recommendedName>
        <fullName evidence="8">Lipopolysaccharide export system permease protein LptF</fullName>
    </recommendedName>
</protein>
<keyword evidence="3 6" id="KW-0812">Transmembrane</keyword>
<sequence length="784" mass="85882">MVELQWFPMLRTIDRYILRETLPMVFLSLLLFTFMLMIPPIMDVAQALLTKGVDGWTVAQLMALLIPQGLGITIPMAVLIGLLMGLGRISGDREAVALQACGVSMARLLRPVAVLAVLGTVATCYTLIVALPDANQAFREITYRTMAARAEDEVSERVFDPSLPGLMLYVRDVDLQGTGWTEVFLADARGDGQPLIHVANEGRIVLDQENRVVDIVLENGATHRVNADDPATYDVSRFERSVLSLDPDTIFPDGGPQRGLTELTIPELQAQAAEMRASGVSDHNQIMEIHTKFSIPTACLVFAIIALALGVTNRKDGKLASFALGIGVIFAYYVLMFGAKAMAKGALVSPHLAMWLPNIILGSLGLALLLWRIRSTERAVLPWLSKASRLIKASLPLSNVHSREPSSGPGAPARKPVVSPKIGVSLVRLLDFYVTKQYLQLIALSFVGLLGVFYISTFVDLSDKLFKGQTNLFLMLEYFWHATPQFAYYVLPISALVASLITVGVLTKTSELTVMKACGISLYRVSLPLLFFSLIWSSLLFGMGEGFLADANRRAEELRNVIRGVSVQQSSVLNRRWAINPEGTIYNYQHFDPAENTLHGVSTYRFANDEWRLTERAHANEAVYDGSWQANDVWVRRFADDTGPGAFESSAHTELAIESPAYFSAEPPQADRMNYRELESYIGDLSDSGVDVVSLRVALERKLSFPFVTLILTLIAVPFAVTTGRRGALYGVGIGIVLAISYWVVISVFAAIGSAGLITPLLAAWAPNVMFGGSAVYLLLAVRT</sequence>
<gene>
    <name evidence="7" type="ORF">METZ01_LOCUS139447</name>
</gene>
<dbReference type="PANTHER" id="PTHR33529:SF6">
    <property type="entry name" value="YJGP_YJGQ FAMILY PERMEASE"/>
    <property type="match status" value="1"/>
</dbReference>
<dbReference type="PANTHER" id="PTHR33529">
    <property type="entry name" value="SLR0882 PROTEIN-RELATED"/>
    <property type="match status" value="1"/>
</dbReference>
<feature type="transmembrane region" description="Helical" evidence="6">
    <location>
        <begin position="21"/>
        <end position="42"/>
    </location>
</feature>